<keyword evidence="1" id="KW-0472">Membrane</keyword>
<evidence type="ECO:0000256" key="1">
    <source>
        <dbReference type="SAM" id="Phobius"/>
    </source>
</evidence>
<sequence>MFDRLAAKSQSSVEKVTVKNVMNPLLWICGLVSIPSLGVIFWSKGAESWVVDFLAIVPPTASIIFYGYFALRSPDRLQSEGYQLKKQVIELIEEKGSIGPIDARSLEVISNPDLIRLESHPKPEEEIVINKESE</sequence>
<proteinExistence type="predicted"/>
<dbReference type="RefSeq" id="WP_023230948.1">
    <property type="nucleotide sequence ID" value="NZ_CP075110.1"/>
</dbReference>
<reference evidence="2" key="1">
    <citation type="submission" date="2017-08" db="EMBL/GenBank/DDBJ databases">
        <title>Whole genome sequencing of Salmonella enterica.</title>
        <authorList>
            <person name="Bell R."/>
            <person name="Levy K."/>
        </authorList>
    </citation>
    <scope>NUCLEOTIDE SEQUENCE [LARGE SCALE GENOMIC DNA]</scope>
    <source>
        <strain evidence="2">CFSAN060805</strain>
    </source>
</reference>
<comment type="caution">
    <text evidence="2">The sequence shown here is derived from an EMBL/GenBank/DDBJ whole genome shotgun (WGS) entry which is preliminary data.</text>
</comment>
<organism evidence="2">
    <name type="scientific">Salmonella enterica</name>
    <name type="common">Salmonella choleraesuis</name>
    <dbReference type="NCBI Taxonomy" id="28901"/>
    <lineage>
        <taxon>Bacteria</taxon>
        <taxon>Pseudomonadati</taxon>
        <taxon>Pseudomonadota</taxon>
        <taxon>Gammaproteobacteria</taxon>
        <taxon>Enterobacterales</taxon>
        <taxon>Enterobacteriaceae</taxon>
        <taxon>Salmonella</taxon>
    </lineage>
</organism>
<dbReference type="EMBL" id="NPLM01000009">
    <property type="protein sequence ID" value="PDN82080.1"/>
    <property type="molecule type" value="Genomic_DNA"/>
</dbReference>
<gene>
    <name evidence="2" type="ORF">CIC26_20150</name>
</gene>
<feature type="transmembrane region" description="Helical" evidence="1">
    <location>
        <begin position="49"/>
        <end position="69"/>
    </location>
</feature>
<accession>A0A2A6D6T7</accession>
<dbReference type="Proteomes" id="UP000873581">
    <property type="component" value="Unassembled WGS sequence"/>
</dbReference>
<keyword evidence="1" id="KW-0812">Transmembrane</keyword>
<name>A0A2A6D6T7_SALER</name>
<feature type="transmembrane region" description="Helical" evidence="1">
    <location>
        <begin position="21"/>
        <end position="43"/>
    </location>
</feature>
<protein>
    <submittedName>
        <fullName evidence="2">Uncharacterized protein</fullName>
    </submittedName>
</protein>
<dbReference type="AlphaFoldDB" id="A0A2A6D6T7"/>
<evidence type="ECO:0000313" key="2">
    <source>
        <dbReference type="EMBL" id="PDN82080.1"/>
    </source>
</evidence>
<keyword evidence="1" id="KW-1133">Transmembrane helix</keyword>